<dbReference type="EMBL" id="HBHQ01006719">
    <property type="protein sequence ID" value="CAD9812696.1"/>
    <property type="molecule type" value="Transcribed_RNA"/>
</dbReference>
<evidence type="ECO:0000256" key="4">
    <source>
        <dbReference type="ARBA" id="ARBA00022679"/>
    </source>
</evidence>
<evidence type="ECO:0000256" key="6">
    <source>
        <dbReference type="ARBA" id="ARBA00022824"/>
    </source>
</evidence>
<evidence type="ECO:0000256" key="10">
    <source>
        <dbReference type="ARBA" id="ARBA00023315"/>
    </source>
</evidence>
<accession>A0A7S2XL44</accession>
<dbReference type="AlphaFoldDB" id="A0A7S2XL44"/>
<comment type="subcellular location">
    <subcellularLocation>
        <location evidence="1 11">Endoplasmic reticulum membrane</location>
        <topology evidence="1 11">Multi-pass membrane protein</topology>
    </subcellularLocation>
</comment>
<protein>
    <recommendedName>
        <fullName evidence="11">Acyltransferase</fullName>
        <ecNumber evidence="11">2.3.1.-</ecNumber>
    </recommendedName>
</protein>
<gene>
    <name evidence="13" type="ORF">ASEP1449_LOCUS4521</name>
</gene>
<keyword evidence="10" id="KW-0012">Acyltransferase</keyword>
<feature type="region of interest" description="Disordered" evidence="12">
    <location>
        <begin position="1"/>
        <end position="21"/>
    </location>
</feature>
<sequence length="371" mass="42221">MEDKGEGRGRKGEERKKGVDRSKWKVVDTPQDASLWPTLAVTLWLGWMGFLVKGSIWVVFFTSPKTKLVWLGLCTLSLVLPPRFPEPFGRKIVGAWLMTNAERYFGLKTTVEDPDELELCSQTSALIFAKEPHDILPYSVFCFADSINRVLPQKNISALTTGAIFQIPFIKQVYSWVGCSPVDKKTFRRKLERNESFCFVPGGAQEVLMLSDMRGKSSTTKMTTEERRKEEERNNAIPLYLKNRKGFVKMALSTGSPIVPVFAFGLDKSYDYWIPPGLSNVSRKMGFVPVLFTGRFGIPFGIPKPTKIHVVIGRPIMIPKITDDDQPKDDTTSLLSTMIEKYHAIYLEELEALYERHKHDEGYGHRKLIIF</sequence>
<evidence type="ECO:0000256" key="3">
    <source>
        <dbReference type="ARBA" id="ARBA00022516"/>
    </source>
</evidence>
<keyword evidence="8" id="KW-0443">Lipid metabolism</keyword>
<feature type="transmembrane region" description="Helical" evidence="11">
    <location>
        <begin position="35"/>
        <end position="61"/>
    </location>
</feature>
<proteinExistence type="inferred from homology"/>
<reference evidence="13" key="1">
    <citation type="submission" date="2021-01" db="EMBL/GenBank/DDBJ databases">
        <authorList>
            <person name="Corre E."/>
            <person name="Pelletier E."/>
            <person name="Niang G."/>
            <person name="Scheremetjew M."/>
            <person name="Finn R."/>
            <person name="Kale V."/>
            <person name="Holt S."/>
            <person name="Cochrane G."/>
            <person name="Meng A."/>
            <person name="Brown T."/>
            <person name="Cohen L."/>
        </authorList>
    </citation>
    <scope>NUCLEOTIDE SEQUENCE</scope>
    <source>
        <strain evidence="13">CCMP2084</strain>
    </source>
</reference>
<keyword evidence="3" id="KW-0444">Lipid biosynthesis</keyword>
<organism evidence="13">
    <name type="scientific">Attheya septentrionalis</name>
    <dbReference type="NCBI Taxonomy" id="420275"/>
    <lineage>
        <taxon>Eukaryota</taxon>
        <taxon>Sar</taxon>
        <taxon>Stramenopiles</taxon>
        <taxon>Ochrophyta</taxon>
        <taxon>Bacillariophyta</taxon>
        <taxon>Coscinodiscophyceae</taxon>
        <taxon>Chaetocerotophycidae</taxon>
        <taxon>Chaetocerotales</taxon>
        <taxon>Attheyaceae</taxon>
        <taxon>Attheya</taxon>
    </lineage>
</organism>
<dbReference type="GO" id="GO:0019432">
    <property type="term" value="P:triglyceride biosynthetic process"/>
    <property type="evidence" value="ECO:0007669"/>
    <property type="project" value="TreeGrafter"/>
</dbReference>
<dbReference type="Pfam" id="PF03982">
    <property type="entry name" value="DAGAT"/>
    <property type="match status" value="1"/>
</dbReference>
<keyword evidence="7 11" id="KW-1133">Transmembrane helix</keyword>
<dbReference type="EC" id="2.3.1.-" evidence="11"/>
<dbReference type="CDD" id="cd07987">
    <property type="entry name" value="LPLAT_MGAT-like"/>
    <property type="match status" value="1"/>
</dbReference>
<keyword evidence="5 11" id="KW-0812">Transmembrane</keyword>
<name>A0A7S2XL44_9STRA</name>
<dbReference type="GO" id="GO:0005789">
    <property type="term" value="C:endoplasmic reticulum membrane"/>
    <property type="evidence" value="ECO:0007669"/>
    <property type="project" value="UniProtKB-SubCell"/>
</dbReference>
<evidence type="ECO:0000256" key="7">
    <source>
        <dbReference type="ARBA" id="ARBA00022989"/>
    </source>
</evidence>
<evidence type="ECO:0000256" key="9">
    <source>
        <dbReference type="ARBA" id="ARBA00023136"/>
    </source>
</evidence>
<comment type="similarity">
    <text evidence="2 11">Belongs to the diacylglycerol acyltransferase family.</text>
</comment>
<dbReference type="PANTHER" id="PTHR12317:SF63">
    <property type="entry name" value="DIACYLGLYCEROL O-ACYLTRANSFERASE 2"/>
    <property type="match status" value="1"/>
</dbReference>
<keyword evidence="4 11" id="KW-0808">Transferase</keyword>
<evidence type="ECO:0000256" key="1">
    <source>
        <dbReference type="ARBA" id="ARBA00004477"/>
    </source>
</evidence>
<evidence type="ECO:0000256" key="2">
    <source>
        <dbReference type="ARBA" id="ARBA00005420"/>
    </source>
</evidence>
<dbReference type="PANTHER" id="PTHR12317">
    <property type="entry name" value="DIACYLGLYCEROL O-ACYLTRANSFERASE"/>
    <property type="match status" value="1"/>
</dbReference>
<dbReference type="SUPFAM" id="SSF69593">
    <property type="entry name" value="Glycerol-3-phosphate (1)-acyltransferase"/>
    <property type="match status" value="1"/>
</dbReference>
<dbReference type="GO" id="GO:0004144">
    <property type="term" value="F:diacylglycerol O-acyltransferase activity"/>
    <property type="evidence" value="ECO:0007669"/>
    <property type="project" value="TreeGrafter"/>
</dbReference>
<evidence type="ECO:0000256" key="8">
    <source>
        <dbReference type="ARBA" id="ARBA00023098"/>
    </source>
</evidence>
<evidence type="ECO:0000256" key="11">
    <source>
        <dbReference type="RuleBase" id="RU367023"/>
    </source>
</evidence>
<feature type="transmembrane region" description="Helical" evidence="11">
    <location>
        <begin position="68"/>
        <end position="84"/>
    </location>
</feature>
<dbReference type="InterPro" id="IPR007130">
    <property type="entry name" value="DAGAT"/>
</dbReference>
<keyword evidence="9 11" id="KW-0472">Membrane</keyword>
<keyword evidence="6 11" id="KW-0256">Endoplasmic reticulum</keyword>
<evidence type="ECO:0000313" key="13">
    <source>
        <dbReference type="EMBL" id="CAD9812696.1"/>
    </source>
</evidence>
<evidence type="ECO:0000256" key="5">
    <source>
        <dbReference type="ARBA" id="ARBA00022692"/>
    </source>
</evidence>
<evidence type="ECO:0000256" key="12">
    <source>
        <dbReference type="SAM" id="MobiDB-lite"/>
    </source>
</evidence>